<keyword evidence="3" id="KW-1185">Reference proteome</keyword>
<dbReference type="PANTHER" id="PTHR33927:SF1">
    <property type="entry name" value="TRANSMEMBRANE PROTEIN"/>
    <property type="match status" value="1"/>
</dbReference>
<dbReference type="InterPro" id="IPR052979">
    <property type="entry name" value="Adenylate-forming_domain"/>
</dbReference>
<evidence type="ECO:0000313" key="3">
    <source>
        <dbReference type="Proteomes" id="UP001221142"/>
    </source>
</evidence>
<sequence length="473" mass="53097">MSASAASLDVEKAAVSLSANTSALSVSTTLPRKELPPLRFSARYKPKVTRAVSFRLWFNTYRKLFAFVLTFNVVGLILAITGTWQYPRVYTGAFVLGNLQVAVLVRNEFFGRLLYLLVNTLFAKWTPLRFRLACTSTLQHLGGIHSGCAVSGTLWLLFRLVRITANTDRYPASIIVSGLITFFTLAASFPWIRNSRHNIFEAGHRLIGWLSLISSKVFVVLGDCYDVSTRSWRAAHIGASFLVRQQDFWFAVVMSLLIVMPWVTLRKVPVVVEVPSPKVAIIRFQRGMQQGLLTRISRGSWLEFHAFGIISEGRNSGEHFLICGVQGDFTQSLVDHPPTYLWTRQLKCANLSNTTKLYKRGIRVCTGTGLGAALSTCLQSPDWHLIWMGSNQEATFGTTISSLIRDKLPPEQYTLWDSKVKGGRPVVMRLIRETYEKWGAEVVFITSNMQGNAEMMEGCMREGIPAFGTLWDF</sequence>
<feature type="transmembrane region" description="Helical" evidence="1">
    <location>
        <begin position="248"/>
        <end position="265"/>
    </location>
</feature>
<evidence type="ECO:0008006" key="4">
    <source>
        <dbReference type="Google" id="ProtNLM"/>
    </source>
</evidence>
<name>A0AAD7CFW4_9AGAR</name>
<keyword evidence="1" id="KW-0812">Transmembrane</keyword>
<organism evidence="2 3">
    <name type="scientific">Roridomyces roridus</name>
    <dbReference type="NCBI Taxonomy" id="1738132"/>
    <lineage>
        <taxon>Eukaryota</taxon>
        <taxon>Fungi</taxon>
        <taxon>Dikarya</taxon>
        <taxon>Basidiomycota</taxon>
        <taxon>Agaricomycotina</taxon>
        <taxon>Agaricomycetes</taxon>
        <taxon>Agaricomycetidae</taxon>
        <taxon>Agaricales</taxon>
        <taxon>Marasmiineae</taxon>
        <taxon>Mycenaceae</taxon>
        <taxon>Roridomyces</taxon>
    </lineage>
</organism>
<dbReference type="EMBL" id="JARKIF010000002">
    <property type="protein sequence ID" value="KAJ7647651.1"/>
    <property type="molecule type" value="Genomic_DNA"/>
</dbReference>
<dbReference type="AlphaFoldDB" id="A0AAD7CFW4"/>
<reference evidence="2" key="1">
    <citation type="submission" date="2023-03" db="EMBL/GenBank/DDBJ databases">
        <title>Massive genome expansion in bonnet fungi (Mycena s.s.) driven by repeated elements and novel gene families across ecological guilds.</title>
        <authorList>
            <consortium name="Lawrence Berkeley National Laboratory"/>
            <person name="Harder C.B."/>
            <person name="Miyauchi S."/>
            <person name="Viragh M."/>
            <person name="Kuo A."/>
            <person name="Thoen E."/>
            <person name="Andreopoulos B."/>
            <person name="Lu D."/>
            <person name="Skrede I."/>
            <person name="Drula E."/>
            <person name="Henrissat B."/>
            <person name="Morin E."/>
            <person name="Kohler A."/>
            <person name="Barry K."/>
            <person name="LaButti K."/>
            <person name="Morin E."/>
            <person name="Salamov A."/>
            <person name="Lipzen A."/>
            <person name="Mereny Z."/>
            <person name="Hegedus B."/>
            <person name="Baldrian P."/>
            <person name="Stursova M."/>
            <person name="Weitz H."/>
            <person name="Taylor A."/>
            <person name="Grigoriev I.V."/>
            <person name="Nagy L.G."/>
            <person name="Martin F."/>
            <person name="Kauserud H."/>
        </authorList>
    </citation>
    <scope>NUCLEOTIDE SEQUENCE</scope>
    <source>
        <strain evidence="2">9284</strain>
    </source>
</reference>
<dbReference type="PANTHER" id="PTHR33927">
    <property type="entry name" value="TRANSMEMBRANE PROTEIN"/>
    <property type="match status" value="1"/>
</dbReference>
<accession>A0AAD7CFW4</accession>
<gene>
    <name evidence="2" type="ORF">FB45DRAFT_1101513</name>
</gene>
<feature type="transmembrane region" description="Helical" evidence="1">
    <location>
        <begin position="64"/>
        <end position="83"/>
    </location>
</feature>
<feature type="transmembrane region" description="Helical" evidence="1">
    <location>
        <begin position="138"/>
        <end position="158"/>
    </location>
</feature>
<protein>
    <recommendedName>
        <fullName evidence="4">Non-ribosomal peptide synthetase</fullName>
    </recommendedName>
</protein>
<feature type="transmembrane region" description="Helical" evidence="1">
    <location>
        <begin position="170"/>
        <end position="192"/>
    </location>
</feature>
<proteinExistence type="predicted"/>
<dbReference type="Proteomes" id="UP001221142">
    <property type="component" value="Unassembled WGS sequence"/>
</dbReference>
<feature type="transmembrane region" description="Helical" evidence="1">
    <location>
        <begin position="207"/>
        <end position="227"/>
    </location>
</feature>
<evidence type="ECO:0000313" key="2">
    <source>
        <dbReference type="EMBL" id="KAJ7647651.1"/>
    </source>
</evidence>
<comment type="caution">
    <text evidence="2">The sequence shown here is derived from an EMBL/GenBank/DDBJ whole genome shotgun (WGS) entry which is preliminary data.</text>
</comment>
<keyword evidence="1" id="KW-0472">Membrane</keyword>
<evidence type="ECO:0000256" key="1">
    <source>
        <dbReference type="SAM" id="Phobius"/>
    </source>
</evidence>
<keyword evidence="1" id="KW-1133">Transmembrane helix</keyword>